<gene>
    <name evidence="1" type="ORF">SLEP1_g26266</name>
</gene>
<evidence type="ECO:0000313" key="1">
    <source>
        <dbReference type="EMBL" id="GKV15479.1"/>
    </source>
</evidence>
<dbReference type="Proteomes" id="UP001054252">
    <property type="component" value="Unassembled WGS sequence"/>
</dbReference>
<protein>
    <submittedName>
        <fullName evidence="1">Uncharacterized protein</fullName>
    </submittedName>
</protein>
<reference evidence="1 2" key="1">
    <citation type="journal article" date="2021" name="Commun. Biol.">
        <title>The genome of Shorea leprosula (Dipterocarpaceae) highlights the ecological relevance of drought in aseasonal tropical rainforests.</title>
        <authorList>
            <person name="Ng K.K.S."/>
            <person name="Kobayashi M.J."/>
            <person name="Fawcett J.A."/>
            <person name="Hatakeyama M."/>
            <person name="Paape T."/>
            <person name="Ng C.H."/>
            <person name="Ang C.C."/>
            <person name="Tnah L.H."/>
            <person name="Lee C.T."/>
            <person name="Nishiyama T."/>
            <person name="Sese J."/>
            <person name="O'Brien M.J."/>
            <person name="Copetti D."/>
            <person name="Mohd Noor M.I."/>
            <person name="Ong R.C."/>
            <person name="Putra M."/>
            <person name="Sireger I.Z."/>
            <person name="Indrioko S."/>
            <person name="Kosugi Y."/>
            <person name="Izuno A."/>
            <person name="Isagi Y."/>
            <person name="Lee S.L."/>
            <person name="Shimizu K.K."/>
        </authorList>
    </citation>
    <scope>NUCLEOTIDE SEQUENCE [LARGE SCALE GENOMIC DNA]</scope>
    <source>
        <strain evidence="1">214</strain>
    </source>
</reference>
<dbReference type="EMBL" id="BPVZ01000043">
    <property type="protein sequence ID" value="GKV15479.1"/>
    <property type="molecule type" value="Genomic_DNA"/>
</dbReference>
<dbReference type="AlphaFoldDB" id="A0AAV5JVS6"/>
<keyword evidence="2" id="KW-1185">Reference proteome</keyword>
<sequence length="134" mass="14716">MGWVDTPARFDGPTIQTCSTLKSLPLFHGKTKSILQSSSSFDSPSPFSSLVAIIFSVKKKPQGSKSRSKSTFIVSPNRAVDRHPVGNSRLFLEKKAFLLHGAFIHQPSAADLHCRSEAFVAANTLFLPRFLLNN</sequence>
<evidence type="ECO:0000313" key="2">
    <source>
        <dbReference type="Proteomes" id="UP001054252"/>
    </source>
</evidence>
<comment type="caution">
    <text evidence="1">The sequence shown here is derived from an EMBL/GenBank/DDBJ whole genome shotgun (WGS) entry which is preliminary data.</text>
</comment>
<accession>A0AAV5JVS6</accession>
<proteinExistence type="predicted"/>
<organism evidence="1 2">
    <name type="scientific">Rubroshorea leprosula</name>
    <dbReference type="NCBI Taxonomy" id="152421"/>
    <lineage>
        <taxon>Eukaryota</taxon>
        <taxon>Viridiplantae</taxon>
        <taxon>Streptophyta</taxon>
        <taxon>Embryophyta</taxon>
        <taxon>Tracheophyta</taxon>
        <taxon>Spermatophyta</taxon>
        <taxon>Magnoliopsida</taxon>
        <taxon>eudicotyledons</taxon>
        <taxon>Gunneridae</taxon>
        <taxon>Pentapetalae</taxon>
        <taxon>rosids</taxon>
        <taxon>malvids</taxon>
        <taxon>Malvales</taxon>
        <taxon>Dipterocarpaceae</taxon>
        <taxon>Rubroshorea</taxon>
    </lineage>
</organism>
<name>A0AAV5JVS6_9ROSI</name>